<reference evidence="1 2" key="2">
    <citation type="submission" date="2020-07" db="EMBL/GenBank/DDBJ databases">
        <title>Genome assembly of wild tea tree DASZ reveals pedigree and selection history of tea varieties.</title>
        <authorList>
            <person name="Zhang W."/>
        </authorList>
    </citation>
    <scope>NUCLEOTIDE SEQUENCE [LARGE SCALE GENOMIC DNA]</scope>
    <source>
        <strain evidence="2">cv. G240</strain>
        <tissue evidence="1">Leaf</tissue>
    </source>
</reference>
<comment type="caution">
    <text evidence="1">The sequence shown here is derived from an EMBL/GenBank/DDBJ whole genome shotgun (WGS) entry which is preliminary data.</text>
</comment>
<proteinExistence type="predicted"/>
<accession>A0A7J7GLW5</accession>
<name>A0A7J7GLW5_CAMSI</name>
<evidence type="ECO:0000313" key="2">
    <source>
        <dbReference type="Proteomes" id="UP000593564"/>
    </source>
</evidence>
<evidence type="ECO:0000313" key="1">
    <source>
        <dbReference type="EMBL" id="KAF5941812.1"/>
    </source>
</evidence>
<organism evidence="1 2">
    <name type="scientific">Camellia sinensis</name>
    <name type="common">Tea plant</name>
    <name type="synonym">Thea sinensis</name>
    <dbReference type="NCBI Taxonomy" id="4442"/>
    <lineage>
        <taxon>Eukaryota</taxon>
        <taxon>Viridiplantae</taxon>
        <taxon>Streptophyta</taxon>
        <taxon>Embryophyta</taxon>
        <taxon>Tracheophyta</taxon>
        <taxon>Spermatophyta</taxon>
        <taxon>Magnoliopsida</taxon>
        <taxon>eudicotyledons</taxon>
        <taxon>Gunneridae</taxon>
        <taxon>Pentapetalae</taxon>
        <taxon>asterids</taxon>
        <taxon>Ericales</taxon>
        <taxon>Theaceae</taxon>
        <taxon>Camellia</taxon>
    </lineage>
</organism>
<sequence>MHTYLFVFLFIVQGKKSIDHISFANFGYFKGPAEASVDVVMFLGIQYPT</sequence>
<dbReference type="AlphaFoldDB" id="A0A7J7GLW5"/>
<dbReference type="Proteomes" id="UP000593564">
    <property type="component" value="Unassembled WGS sequence"/>
</dbReference>
<gene>
    <name evidence="1" type="ORF">HYC85_019454</name>
</gene>
<keyword evidence="2" id="KW-1185">Reference proteome</keyword>
<reference evidence="2" key="1">
    <citation type="journal article" date="2020" name="Nat. Commun.">
        <title>Genome assembly of wild tea tree DASZ reveals pedigree and selection history of tea varieties.</title>
        <authorList>
            <person name="Zhang W."/>
            <person name="Zhang Y."/>
            <person name="Qiu H."/>
            <person name="Guo Y."/>
            <person name="Wan H."/>
            <person name="Zhang X."/>
            <person name="Scossa F."/>
            <person name="Alseekh S."/>
            <person name="Zhang Q."/>
            <person name="Wang P."/>
            <person name="Xu L."/>
            <person name="Schmidt M.H."/>
            <person name="Jia X."/>
            <person name="Li D."/>
            <person name="Zhu A."/>
            <person name="Guo F."/>
            <person name="Chen W."/>
            <person name="Ni D."/>
            <person name="Usadel B."/>
            <person name="Fernie A.R."/>
            <person name="Wen W."/>
        </authorList>
    </citation>
    <scope>NUCLEOTIDE SEQUENCE [LARGE SCALE GENOMIC DNA]</scope>
    <source>
        <strain evidence="2">cv. G240</strain>
    </source>
</reference>
<dbReference type="EMBL" id="JACBKZ010000009">
    <property type="protein sequence ID" value="KAF5941812.1"/>
    <property type="molecule type" value="Genomic_DNA"/>
</dbReference>
<protein>
    <submittedName>
        <fullName evidence="1">Uncharacterized protein</fullName>
    </submittedName>
</protein>